<gene>
    <name evidence="7" type="ordered locus">AM1_3217</name>
</gene>
<proteinExistence type="predicted"/>
<dbReference type="Gene3D" id="3.40.50.10610">
    <property type="entry name" value="ABC-type transport auxiliary lipoprotein component"/>
    <property type="match status" value="1"/>
</dbReference>
<evidence type="ECO:0000256" key="5">
    <source>
        <dbReference type="ARBA" id="ARBA00023288"/>
    </source>
</evidence>
<keyword evidence="1" id="KW-1003">Cell membrane</keyword>
<sequence>MKHTVLPIAKLSIALTVLTAFCVPGSVYANPFSAPGIGVEQIKVKESRRIAVLDFDYANVSKTGISYGLYGKNGASRGISNLLTNELVKDGTYVLVERSKIDTILAEQNLGASGRIEPTTAAQIGRVLGVDAVLIGSITQFHIEEQSKGGSIGGFFGLGGKQKTQLATVQLSTRLVSTATGEILTAAEGTGQADKSGGRGRIFGIGVDSNSDSSERLLGEASGQAVDKIVSQLAAVAPKLAAKPATLPVEEMVVADVTGNQIVLNKGGVHGFRPGMVVSVERVIKDIKDPTTGKLLRRQTQSVGRIQLTEVDAQSSVGKILTGTGFKVGDVAKAVE</sequence>
<dbReference type="HOGENOM" id="CLU_068064_0_0_3"/>
<name>B0CFQ9_ACAM1</name>
<dbReference type="EMBL" id="CP000828">
    <property type="protein sequence ID" value="ABW28213.1"/>
    <property type="molecule type" value="Genomic_DNA"/>
</dbReference>
<dbReference type="Proteomes" id="UP000000268">
    <property type="component" value="Chromosome"/>
</dbReference>
<keyword evidence="3" id="KW-0472">Membrane</keyword>
<dbReference type="KEGG" id="amr:AM1_3217"/>
<feature type="signal peptide" evidence="6">
    <location>
        <begin position="1"/>
        <end position="29"/>
    </location>
</feature>
<evidence type="ECO:0000313" key="8">
    <source>
        <dbReference type="Proteomes" id="UP000000268"/>
    </source>
</evidence>
<dbReference type="AlphaFoldDB" id="B0CFQ9"/>
<organism evidence="7 8">
    <name type="scientific">Acaryochloris marina (strain MBIC 11017)</name>
    <dbReference type="NCBI Taxonomy" id="329726"/>
    <lineage>
        <taxon>Bacteria</taxon>
        <taxon>Bacillati</taxon>
        <taxon>Cyanobacteriota</taxon>
        <taxon>Cyanophyceae</taxon>
        <taxon>Acaryochloridales</taxon>
        <taxon>Acaryochloridaceae</taxon>
        <taxon>Acaryochloris</taxon>
    </lineage>
</organism>
<protein>
    <submittedName>
        <fullName evidence="7">CsgG family protein, putative</fullName>
    </submittedName>
</protein>
<feature type="chain" id="PRO_5002748445" evidence="6">
    <location>
        <begin position="30"/>
        <end position="336"/>
    </location>
</feature>
<keyword evidence="5" id="KW-0449">Lipoprotein</keyword>
<accession>B0CFQ9</accession>
<dbReference type="eggNOG" id="COG1462">
    <property type="taxonomic scope" value="Bacteria"/>
</dbReference>
<reference evidence="7 8" key="1">
    <citation type="journal article" date="2008" name="Proc. Natl. Acad. Sci. U.S.A.">
        <title>Niche adaptation and genome expansion in the chlorophyll d-producing cyanobacterium Acaryochloris marina.</title>
        <authorList>
            <person name="Swingley W.D."/>
            <person name="Chen M."/>
            <person name="Cheung P.C."/>
            <person name="Conrad A.L."/>
            <person name="Dejesa L.C."/>
            <person name="Hao J."/>
            <person name="Honchak B.M."/>
            <person name="Karbach L.E."/>
            <person name="Kurdoglu A."/>
            <person name="Lahiri S."/>
            <person name="Mastrian S.D."/>
            <person name="Miyashita H."/>
            <person name="Page L."/>
            <person name="Ramakrishna P."/>
            <person name="Satoh S."/>
            <person name="Sattley W.M."/>
            <person name="Shimada Y."/>
            <person name="Taylor H.L."/>
            <person name="Tomo T."/>
            <person name="Tsuchiya T."/>
            <person name="Wang Z.T."/>
            <person name="Raymond J."/>
            <person name="Mimuro M."/>
            <person name="Blankenship R.E."/>
            <person name="Touchman J.W."/>
        </authorList>
    </citation>
    <scope>NUCLEOTIDE SEQUENCE [LARGE SCALE GENOMIC DNA]</scope>
    <source>
        <strain evidence="8">MBIC 11017</strain>
    </source>
</reference>
<dbReference type="OrthoDB" id="554957at2"/>
<keyword evidence="8" id="KW-1185">Reference proteome</keyword>
<evidence type="ECO:0000256" key="6">
    <source>
        <dbReference type="SAM" id="SignalP"/>
    </source>
</evidence>
<dbReference type="InterPro" id="IPR005534">
    <property type="entry name" value="Curli_assmbl/transp-comp_CsgG"/>
</dbReference>
<dbReference type="GO" id="GO:0030288">
    <property type="term" value="C:outer membrane-bounded periplasmic space"/>
    <property type="evidence" value="ECO:0007669"/>
    <property type="project" value="InterPro"/>
</dbReference>
<dbReference type="RefSeq" id="WP_012163626.1">
    <property type="nucleotide sequence ID" value="NC_009925.1"/>
</dbReference>
<dbReference type="PANTHER" id="PTHR41164:SF1">
    <property type="entry name" value="CURLI PRODUCTION ASSEMBLY_TRANSPORT COMPONENT CSGG"/>
    <property type="match status" value="1"/>
</dbReference>
<dbReference type="Pfam" id="PF03783">
    <property type="entry name" value="CsgG"/>
    <property type="match status" value="1"/>
</dbReference>
<keyword evidence="4" id="KW-0564">Palmitate</keyword>
<dbReference type="PANTHER" id="PTHR41164">
    <property type="entry name" value="CURLI PRODUCTION ASSEMBLY/TRANSPORT COMPONENT CSGG"/>
    <property type="match status" value="1"/>
</dbReference>
<keyword evidence="2 6" id="KW-0732">Signal</keyword>
<evidence type="ECO:0000256" key="4">
    <source>
        <dbReference type="ARBA" id="ARBA00023139"/>
    </source>
</evidence>
<dbReference type="STRING" id="329726.AM1_3217"/>
<evidence type="ECO:0000313" key="7">
    <source>
        <dbReference type="EMBL" id="ABW28213.1"/>
    </source>
</evidence>
<evidence type="ECO:0000256" key="3">
    <source>
        <dbReference type="ARBA" id="ARBA00023136"/>
    </source>
</evidence>
<evidence type="ECO:0000256" key="1">
    <source>
        <dbReference type="ARBA" id="ARBA00022475"/>
    </source>
</evidence>
<evidence type="ECO:0000256" key="2">
    <source>
        <dbReference type="ARBA" id="ARBA00022729"/>
    </source>
</evidence>